<sequence length="157" mass="17031">MSSDLALYEIRLGIFATPEAMQEVLTAARRTLADRYPSSTAECFDATTDAEPGAGDSDRMSVAELYSELPEQWSIEHPGENPGTREVFELRSAILATEGTAGSAVTELTALLCPDPEHAGPCEIPWSSSTSAAQDTDSAHRDDLERRYSYLRESTGL</sequence>
<dbReference type="AlphaFoldDB" id="A0A846Y6P7"/>
<gene>
    <name evidence="1" type="ORF">HGA08_24545</name>
</gene>
<name>A0A846Y6P7_9NOCA</name>
<dbReference type="EMBL" id="JAAXOP010000017">
    <property type="protein sequence ID" value="NKY53371.1"/>
    <property type="molecule type" value="Genomic_DNA"/>
</dbReference>
<dbReference type="RefSeq" id="WP_067878591.1">
    <property type="nucleotide sequence ID" value="NZ_JAAXOP010000017.1"/>
</dbReference>
<keyword evidence="2" id="KW-1185">Reference proteome</keyword>
<proteinExistence type="predicted"/>
<organism evidence="1 2">
    <name type="scientific">Nocardia vermiculata</name>
    <dbReference type="NCBI Taxonomy" id="257274"/>
    <lineage>
        <taxon>Bacteria</taxon>
        <taxon>Bacillati</taxon>
        <taxon>Actinomycetota</taxon>
        <taxon>Actinomycetes</taxon>
        <taxon>Mycobacteriales</taxon>
        <taxon>Nocardiaceae</taxon>
        <taxon>Nocardia</taxon>
    </lineage>
</organism>
<protein>
    <submittedName>
        <fullName evidence="1">Uncharacterized protein</fullName>
    </submittedName>
</protein>
<evidence type="ECO:0000313" key="2">
    <source>
        <dbReference type="Proteomes" id="UP000565711"/>
    </source>
</evidence>
<dbReference type="Proteomes" id="UP000565711">
    <property type="component" value="Unassembled WGS sequence"/>
</dbReference>
<accession>A0A846Y6P7</accession>
<evidence type="ECO:0000313" key="1">
    <source>
        <dbReference type="EMBL" id="NKY53371.1"/>
    </source>
</evidence>
<reference evidence="1 2" key="1">
    <citation type="submission" date="2020-04" db="EMBL/GenBank/DDBJ databases">
        <title>MicrobeNet Type strains.</title>
        <authorList>
            <person name="Nicholson A.C."/>
        </authorList>
    </citation>
    <scope>NUCLEOTIDE SEQUENCE [LARGE SCALE GENOMIC DNA]</scope>
    <source>
        <strain evidence="1 2">JCM 12354</strain>
    </source>
</reference>
<comment type="caution">
    <text evidence="1">The sequence shown here is derived from an EMBL/GenBank/DDBJ whole genome shotgun (WGS) entry which is preliminary data.</text>
</comment>